<accession>A0ACB8ZWS0</accession>
<organism evidence="1 2">
    <name type="scientific">Arctium lappa</name>
    <name type="common">Greater burdock</name>
    <name type="synonym">Lappa major</name>
    <dbReference type="NCBI Taxonomy" id="4217"/>
    <lineage>
        <taxon>Eukaryota</taxon>
        <taxon>Viridiplantae</taxon>
        <taxon>Streptophyta</taxon>
        <taxon>Embryophyta</taxon>
        <taxon>Tracheophyta</taxon>
        <taxon>Spermatophyta</taxon>
        <taxon>Magnoliopsida</taxon>
        <taxon>eudicotyledons</taxon>
        <taxon>Gunneridae</taxon>
        <taxon>Pentapetalae</taxon>
        <taxon>asterids</taxon>
        <taxon>campanulids</taxon>
        <taxon>Asterales</taxon>
        <taxon>Asteraceae</taxon>
        <taxon>Carduoideae</taxon>
        <taxon>Cardueae</taxon>
        <taxon>Arctiinae</taxon>
        <taxon>Arctium</taxon>
    </lineage>
</organism>
<dbReference type="EMBL" id="CM042055">
    <property type="protein sequence ID" value="KAI3701926.1"/>
    <property type="molecule type" value="Genomic_DNA"/>
</dbReference>
<reference evidence="1 2" key="2">
    <citation type="journal article" date="2022" name="Mol. Ecol. Resour.">
        <title>The genomes of chicory, endive, great burdock and yacon provide insights into Asteraceae paleo-polyploidization history and plant inulin production.</title>
        <authorList>
            <person name="Fan W."/>
            <person name="Wang S."/>
            <person name="Wang H."/>
            <person name="Wang A."/>
            <person name="Jiang F."/>
            <person name="Liu H."/>
            <person name="Zhao H."/>
            <person name="Xu D."/>
            <person name="Zhang Y."/>
        </authorList>
    </citation>
    <scope>NUCLEOTIDE SEQUENCE [LARGE SCALE GENOMIC DNA]</scope>
    <source>
        <strain evidence="2">cv. Niubang</strain>
    </source>
</reference>
<reference evidence="2" key="1">
    <citation type="journal article" date="2022" name="Mol. Ecol. Resour.">
        <title>The genomes of chicory, endive, great burdock and yacon provide insights into Asteraceae palaeo-polyploidization history and plant inulin production.</title>
        <authorList>
            <person name="Fan W."/>
            <person name="Wang S."/>
            <person name="Wang H."/>
            <person name="Wang A."/>
            <person name="Jiang F."/>
            <person name="Liu H."/>
            <person name="Zhao H."/>
            <person name="Xu D."/>
            <person name="Zhang Y."/>
        </authorList>
    </citation>
    <scope>NUCLEOTIDE SEQUENCE [LARGE SCALE GENOMIC DNA]</scope>
    <source>
        <strain evidence="2">cv. Niubang</strain>
    </source>
</reference>
<comment type="caution">
    <text evidence="1">The sequence shown here is derived from an EMBL/GenBank/DDBJ whole genome shotgun (WGS) entry which is preliminary data.</text>
</comment>
<gene>
    <name evidence="1" type="ORF">L6452_27416</name>
</gene>
<evidence type="ECO:0000313" key="2">
    <source>
        <dbReference type="Proteomes" id="UP001055879"/>
    </source>
</evidence>
<name>A0ACB8ZWS0_ARCLA</name>
<proteinExistence type="predicted"/>
<dbReference type="Proteomes" id="UP001055879">
    <property type="component" value="Linkage Group LG09"/>
</dbReference>
<protein>
    <submittedName>
        <fullName evidence="1">Uncharacterized protein</fullName>
    </submittedName>
</protein>
<sequence>MRFKTQARKRRRKWDILGLSELKINLKGLAMSSEPASSIQSQDDLDDLRRPAGIPSSVAINSPGQLMPQFWRVVLVIERLTAEWGSSFDENDLLTAYQVKVDGFHRYSMFSKYRGDLTLVFNTAVNDCVRKARYAFVRTTSLGLDSDVPETFWNTSTIKFDEVRPNSDSVYKITRFLGYSLVERSYTPHQPTGDDDEVTIVEPSEVEEDEEEEEEGRREREREEEEEMTEKRKGLSTTGSSVPNRTRMTVLREPSSKGSDASSIATPEKANMGNPIPAVPISVAPPMVNPLEVSNVDQPPLEHATQASGFVPTSNKGKGPANIQTVNFTLPSDFMADDVLDQARIFPHLGKYLLPHFKEKFKAMTIDDVGSNVSGLAFMTFQASLDLYVKMERIRRAVSLALDRGKAALERE</sequence>
<keyword evidence="2" id="KW-1185">Reference proteome</keyword>
<evidence type="ECO:0000313" key="1">
    <source>
        <dbReference type="EMBL" id="KAI3701926.1"/>
    </source>
</evidence>